<dbReference type="GO" id="GO:0005737">
    <property type="term" value="C:cytoplasm"/>
    <property type="evidence" value="ECO:0007669"/>
    <property type="project" value="TreeGrafter"/>
</dbReference>
<proteinExistence type="inferred from homology"/>
<dbReference type="Pfam" id="PF00069">
    <property type="entry name" value="Pkinase"/>
    <property type="match status" value="1"/>
</dbReference>
<evidence type="ECO:0000256" key="2">
    <source>
        <dbReference type="ARBA" id="ARBA00022741"/>
    </source>
</evidence>
<dbReference type="InterPro" id="IPR000719">
    <property type="entry name" value="Prot_kinase_dom"/>
</dbReference>
<dbReference type="GO" id="GO:0005524">
    <property type="term" value="F:ATP binding"/>
    <property type="evidence" value="ECO:0007669"/>
    <property type="project" value="UniProtKB-UniRule"/>
</dbReference>
<comment type="caution">
    <text evidence="8">The sequence shown here is derived from an EMBL/GenBank/DDBJ whole genome shotgun (WGS) entry which is preliminary data.</text>
</comment>
<accession>A0A395UYF7</accession>
<evidence type="ECO:0000256" key="1">
    <source>
        <dbReference type="ARBA" id="ARBA00022679"/>
    </source>
</evidence>
<dbReference type="EMBL" id="QRUJ01000028">
    <property type="protein sequence ID" value="RGR52068.1"/>
    <property type="molecule type" value="Genomic_DNA"/>
</dbReference>
<keyword evidence="4 6" id="KW-0067">ATP-binding</keyword>
<keyword evidence="3 8" id="KW-0418">Kinase</keyword>
<dbReference type="InterPro" id="IPR011009">
    <property type="entry name" value="Kinase-like_dom_sf"/>
</dbReference>
<keyword evidence="2 6" id="KW-0547">Nucleotide-binding</keyword>
<dbReference type="PROSITE" id="PS00107">
    <property type="entry name" value="PROTEIN_KINASE_ATP"/>
    <property type="match status" value="1"/>
</dbReference>
<dbReference type="PANTHER" id="PTHR11042">
    <property type="entry name" value="EUKARYOTIC TRANSLATION INITIATION FACTOR 2-ALPHA KINASE EIF2-ALPHA KINASE -RELATED"/>
    <property type="match status" value="1"/>
</dbReference>
<dbReference type="GO" id="GO:0004674">
    <property type="term" value="F:protein serine/threonine kinase activity"/>
    <property type="evidence" value="ECO:0007669"/>
    <property type="project" value="UniProtKB-KW"/>
</dbReference>
<evidence type="ECO:0000313" key="9">
    <source>
        <dbReference type="Proteomes" id="UP000266066"/>
    </source>
</evidence>
<sequence length="526" mass="60041">MLIITIGSKVKDGEGNTYTLTEELGHGGFGCVYKAECEADKSVYAVKTLLYSFGDEATAASFKNEVKISSEVSGEHVIHYIYAHDGDEYPELPPYIIMEYAEGGTLADQIKERKKTNSPYSKEELRNLFLQLVDGMKSINKKLVHRDIKPENILICNGICKITDFGLAKVASESTRTMSFKGYGTLQYIAPEAWKSEKNTIQMDIYSMGIVFYELALLDYPYDIISNDVDAYRSAHMFSRIKRTNDLKNVLGADVASIILAMLEKPVQKRLKSWEEIEEQLGNPSLEVNGDLGNIVSLAIGKKIETDTRIQQQIEEKNRKRKEKEDFCNLVRNQFESVIVDFFEQFTNEYNIHLAGNDKCRLQSTSRGYGHIEQFSYQLTIPSVTNIEVKCKVILPNSFTRIVDVDRAYGFSYMYGSVYGKREVVYTPQYKNKDIMGWVEIKNTKGLGFNLWLVQTDDMYGDWYVLRNKNNGIYATQYEPKQEPFAFEIDELDEALKGINAFSLYSSEVEPFDKQKLMGLVAQLIN</sequence>
<protein>
    <submittedName>
        <fullName evidence="8">Serine/threonine protein kinase</fullName>
    </submittedName>
</protein>
<dbReference type="SUPFAM" id="SSF56112">
    <property type="entry name" value="Protein kinase-like (PK-like)"/>
    <property type="match status" value="1"/>
</dbReference>
<comment type="similarity">
    <text evidence="5">Belongs to the protein kinase superfamily. Ser/Thr protein kinase family. GCN2 subfamily.</text>
</comment>
<dbReference type="Proteomes" id="UP000266066">
    <property type="component" value="Unassembled WGS sequence"/>
</dbReference>
<feature type="domain" description="Protein kinase" evidence="7">
    <location>
        <begin position="18"/>
        <end position="286"/>
    </location>
</feature>
<dbReference type="InterPro" id="IPR050339">
    <property type="entry name" value="CC_SR_Kinase"/>
</dbReference>
<evidence type="ECO:0000256" key="6">
    <source>
        <dbReference type="PROSITE-ProRule" id="PRU10141"/>
    </source>
</evidence>
<dbReference type="InterPro" id="IPR008271">
    <property type="entry name" value="Ser/Thr_kinase_AS"/>
</dbReference>
<reference evidence="8 9" key="1">
    <citation type="submission" date="2018-08" db="EMBL/GenBank/DDBJ databases">
        <title>A genome reference for cultivated species of the human gut microbiota.</title>
        <authorList>
            <person name="Zou Y."/>
            <person name="Xue W."/>
            <person name="Luo G."/>
        </authorList>
    </citation>
    <scope>NUCLEOTIDE SEQUENCE [LARGE SCALE GENOMIC DNA]</scope>
    <source>
        <strain evidence="8 9">AF25-15</strain>
    </source>
</reference>
<evidence type="ECO:0000256" key="5">
    <source>
        <dbReference type="ARBA" id="ARBA00037982"/>
    </source>
</evidence>
<dbReference type="PROSITE" id="PS50011">
    <property type="entry name" value="PROTEIN_KINASE_DOM"/>
    <property type="match status" value="1"/>
</dbReference>
<dbReference type="AlphaFoldDB" id="A0A395UYF7"/>
<name>A0A395UYF7_9FIRM</name>
<evidence type="ECO:0000256" key="4">
    <source>
        <dbReference type="ARBA" id="ARBA00022840"/>
    </source>
</evidence>
<keyword evidence="8" id="KW-0723">Serine/threonine-protein kinase</keyword>
<dbReference type="PROSITE" id="PS00108">
    <property type="entry name" value="PROTEIN_KINASE_ST"/>
    <property type="match status" value="1"/>
</dbReference>
<evidence type="ECO:0000256" key="3">
    <source>
        <dbReference type="ARBA" id="ARBA00022777"/>
    </source>
</evidence>
<dbReference type="SMART" id="SM00220">
    <property type="entry name" value="S_TKc"/>
    <property type="match status" value="1"/>
</dbReference>
<keyword evidence="1" id="KW-0808">Transferase</keyword>
<feature type="binding site" evidence="6">
    <location>
        <position position="47"/>
    </location>
    <ligand>
        <name>ATP</name>
        <dbReference type="ChEBI" id="CHEBI:30616"/>
    </ligand>
</feature>
<dbReference type="CDD" id="cd14014">
    <property type="entry name" value="STKc_PknB_like"/>
    <property type="match status" value="1"/>
</dbReference>
<dbReference type="Gene3D" id="1.10.510.10">
    <property type="entry name" value="Transferase(Phosphotransferase) domain 1"/>
    <property type="match status" value="1"/>
</dbReference>
<gene>
    <name evidence="8" type="ORF">DWY38_15545</name>
</gene>
<dbReference type="InterPro" id="IPR017441">
    <property type="entry name" value="Protein_kinase_ATP_BS"/>
</dbReference>
<evidence type="ECO:0000313" key="8">
    <source>
        <dbReference type="EMBL" id="RGR52068.1"/>
    </source>
</evidence>
<evidence type="ECO:0000259" key="7">
    <source>
        <dbReference type="PROSITE" id="PS50011"/>
    </source>
</evidence>
<organism evidence="8 9">
    <name type="scientific">Agathobacter rectalis</name>
    <dbReference type="NCBI Taxonomy" id="39491"/>
    <lineage>
        <taxon>Bacteria</taxon>
        <taxon>Bacillati</taxon>
        <taxon>Bacillota</taxon>
        <taxon>Clostridia</taxon>
        <taxon>Lachnospirales</taxon>
        <taxon>Lachnospiraceae</taxon>
        <taxon>Agathobacter</taxon>
    </lineage>
</organism>